<evidence type="ECO:0000259" key="1">
    <source>
        <dbReference type="Pfam" id="PF22929"/>
    </source>
</evidence>
<dbReference type="AlphaFoldDB" id="A0A6B2L7I5"/>
<sequence length="344" mass="38952">MEIMKRQGPEQAMQWLVPVLSHSEPDLIENLHIECLCELLFHSQSDESYSINRNYIPTTVLSVLKQYLEANENCAAFIINFFLTKLATKGPGAFTNKSSSVKSLTLLLNADTTEIENSNSSNVQENVLDLPKFDEVPPYSTEWLSQLCKLRWYVQIKPLIIDLLCSAIITETVPKMIQEYIVFIQKNDENDTVFQNLADVLGEKISSSQSLAKSLLKNPPIYSNIASLFLMNIDFLAKSKPSQEEGVVNVTLLWDTQVPPLTLPRESLSHLLSILSYDPPDTSTVDIHKKLVDKICPEQSTVVFPRALVNGIEVKTFLDLERAKTLCQTKNVNMLYQHYILFLP</sequence>
<protein>
    <recommendedName>
        <fullName evidence="1">Integrator complex subunit 1 INTS2-binding domain-containing protein</fullName>
    </recommendedName>
</protein>
<dbReference type="GO" id="GO:0034474">
    <property type="term" value="P:U2 snRNA 3'-end processing"/>
    <property type="evidence" value="ECO:0007669"/>
    <property type="project" value="InterPro"/>
</dbReference>
<organism evidence="2">
    <name type="scientific">Arcella intermedia</name>
    <dbReference type="NCBI Taxonomy" id="1963864"/>
    <lineage>
        <taxon>Eukaryota</taxon>
        <taxon>Amoebozoa</taxon>
        <taxon>Tubulinea</taxon>
        <taxon>Elardia</taxon>
        <taxon>Arcellinida</taxon>
        <taxon>Sphaerothecina</taxon>
        <taxon>Arcellidae</taxon>
        <taxon>Arcella</taxon>
    </lineage>
</organism>
<name>A0A6B2L7I5_9EUKA</name>
<dbReference type="InterPro" id="IPR038902">
    <property type="entry name" value="INTS1"/>
</dbReference>
<dbReference type="PANTHER" id="PTHR21224:SF1">
    <property type="entry name" value="INTEGRATOR COMPLEX SUBUNIT 1"/>
    <property type="match status" value="1"/>
</dbReference>
<proteinExistence type="predicted"/>
<evidence type="ECO:0000313" key="2">
    <source>
        <dbReference type="EMBL" id="NDV32788.1"/>
    </source>
</evidence>
<reference evidence="2" key="1">
    <citation type="journal article" date="2020" name="J. Eukaryot. Microbiol.">
        <title>De novo Sequencing, Assembly and Annotation of the Transcriptome for the Free-Living Testate Amoeba Arcella intermedia.</title>
        <authorList>
            <person name="Ribeiro G.M."/>
            <person name="Porfirio-Sousa A.L."/>
            <person name="Maurer-Alcala X.X."/>
            <person name="Katz L.A."/>
            <person name="Lahr D.J.G."/>
        </authorList>
    </citation>
    <scope>NUCLEOTIDE SEQUENCE</scope>
</reference>
<accession>A0A6B2L7I5</accession>
<dbReference type="Pfam" id="PF22929">
    <property type="entry name" value="INTS1_INTS2-bd"/>
    <property type="match status" value="1"/>
</dbReference>
<dbReference type="EMBL" id="GIBP01003819">
    <property type="protein sequence ID" value="NDV32788.1"/>
    <property type="molecule type" value="Transcribed_RNA"/>
</dbReference>
<feature type="domain" description="Integrator complex subunit 1 INTS2-binding" evidence="1">
    <location>
        <begin position="78"/>
        <end position="307"/>
    </location>
</feature>
<dbReference type="PANTHER" id="PTHR21224">
    <property type="entry name" value="INTEGRATOR COMPLEX SUBUNIT 1"/>
    <property type="match status" value="1"/>
</dbReference>
<dbReference type="InterPro" id="IPR053966">
    <property type="entry name" value="INTS1_INTS2-bd"/>
</dbReference>
<dbReference type="GO" id="GO:0032039">
    <property type="term" value="C:integrator complex"/>
    <property type="evidence" value="ECO:0007669"/>
    <property type="project" value="InterPro"/>
</dbReference>